<organism evidence="1">
    <name type="scientific">Brassica cretica</name>
    <name type="common">Mustard</name>
    <dbReference type="NCBI Taxonomy" id="69181"/>
    <lineage>
        <taxon>Eukaryota</taxon>
        <taxon>Viridiplantae</taxon>
        <taxon>Streptophyta</taxon>
        <taxon>Embryophyta</taxon>
        <taxon>Tracheophyta</taxon>
        <taxon>Spermatophyta</taxon>
        <taxon>Magnoliopsida</taxon>
        <taxon>eudicotyledons</taxon>
        <taxon>Gunneridae</taxon>
        <taxon>Pentapetalae</taxon>
        <taxon>rosids</taxon>
        <taxon>malvids</taxon>
        <taxon>Brassicales</taxon>
        <taxon>Brassicaceae</taxon>
        <taxon>Brassiceae</taxon>
        <taxon>Brassica</taxon>
    </lineage>
</organism>
<dbReference type="EMBL" id="QGKY02000089">
    <property type="protein sequence ID" value="KAF2609750.1"/>
    <property type="molecule type" value="Genomic_DNA"/>
</dbReference>
<gene>
    <name evidence="1" type="ORF">F2Q70_00007610</name>
</gene>
<accession>A0A8S9LP21</accession>
<comment type="caution">
    <text evidence="1">The sequence shown here is derived from an EMBL/GenBank/DDBJ whole genome shotgun (WGS) entry which is preliminary data.</text>
</comment>
<name>A0A8S9LP21_BRACR</name>
<sequence length="115" mass="12776">MLRFSHQIAASRVVKEIDGELKELFELDSTAVPVLSFTERKKLQRLPLQLNQVTVQWFGLYVLSVALLKKKPVFLLKNAHSVVAGVITTNENGDHDCVEYSNSSTTSSWVSSAAV</sequence>
<evidence type="ECO:0000313" key="1">
    <source>
        <dbReference type="EMBL" id="KAF2609750.1"/>
    </source>
</evidence>
<proteinExistence type="predicted"/>
<reference evidence="1" key="1">
    <citation type="submission" date="2019-12" db="EMBL/GenBank/DDBJ databases">
        <title>Genome sequencing and annotation of Brassica cretica.</title>
        <authorList>
            <person name="Studholme D.J."/>
            <person name="Sarris P.F."/>
        </authorList>
    </citation>
    <scope>NUCLEOTIDE SEQUENCE</scope>
    <source>
        <strain evidence="1">PFS-102/07</strain>
        <tissue evidence="1">Leaf</tissue>
    </source>
</reference>
<dbReference type="AlphaFoldDB" id="A0A8S9LP21"/>
<protein>
    <submittedName>
        <fullName evidence="1">Uncharacterized protein</fullName>
    </submittedName>
</protein>